<dbReference type="EMBL" id="ML120393">
    <property type="protein sequence ID" value="RPA98769.1"/>
    <property type="molecule type" value="Genomic_DNA"/>
</dbReference>
<dbReference type="SUPFAM" id="SSF48403">
    <property type="entry name" value="Ankyrin repeat"/>
    <property type="match status" value="1"/>
</dbReference>
<protein>
    <submittedName>
        <fullName evidence="4">Ankyrin</fullName>
    </submittedName>
</protein>
<name>A0A3N4JKI0_9PEZI</name>
<dbReference type="GO" id="GO:0010468">
    <property type="term" value="P:regulation of gene expression"/>
    <property type="evidence" value="ECO:0007669"/>
    <property type="project" value="TreeGrafter"/>
</dbReference>
<dbReference type="GO" id="GO:0005634">
    <property type="term" value="C:nucleus"/>
    <property type="evidence" value="ECO:0007669"/>
    <property type="project" value="TreeGrafter"/>
</dbReference>
<dbReference type="PANTHER" id="PTHR24124:SF14">
    <property type="entry name" value="CHROMOSOME UNDETERMINED SCAFFOLD_25, WHOLE GENOME SHOTGUN SEQUENCE"/>
    <property type="match status" value="1"/>
</dbReference>
<dbReference type="OrthoDB" id="3849195at2759"/>
<keyword evidence="5" id="KW-1185">Reference proteome</keyword>
<dbReference type="PROSITE" id="PS50088">
    <property type="entry name" value="ANK_REPEAT"/>
    <property type="match status" value="2"/>
</dbReference>
<proteinExistence type="predicted"/>
<evidence type="ECO:0000256" key="1">
    <source>
        <dbReference type="ARBA" id="ARBA00022737"/>
    </source>
</evidence>
<reference evidence="4 5" key="1">
    <citation type="journal article" date="2018" name="Nat. Ecol. Evol.">
        <title>Pezizomycetes genomes reveal the molecular basis of ectomycorrhizal truffle lifestyle.</title>
        <authorList>
            <person name="Murat C."/>
            <person name="Payen T."/>
            <person name="Noel B."/>
            <person name="Kuo A."/>
            <person name="Morin E."/>
            <person name="Chen J."/>
            <person name="Kohler A."/>
            <person name="Krizsan K."/>
            <person name="Balestrini R."/>
            <person name="Da Silva C."/>
            <person name="Montanini B."/>
            <person name="Hainaut M."/>
            <person name="Levati E."/>
            <person name="Barry K.W."/>
            <person name="Belfiori B."/>
            <person name="Cichocki N."/>
            <person name="Clum A."/>
            <person name="Dockter R.B."/>
            <person name="Fauchery L."/>
            <person name="Guy J."/>
            <person name="Iotti M."/>
            <person name="Le Tacon F."/>
            <person name="Lindquist E.A."/>
            <person name="Lipzen A."/>
            <person name="Malagnac F."/>
            <person name="Mello A."/>
            <person name="Molinier V."/>
            <person name="Miyauchi S."/>
            <person name="Poulain J."/>
            <person name="Riccioni C."/>
            <person name="Rubini A."/>
            <person name="Sitrit Y."/>
            <person name="Splivallo R."/>
            <person name="Traeger S."/>
            <person name="Wang M."/>
            <person name="Zifcakova L."/>
            <person name="Wipf D."/>
            <person name="Zambonelli A."/>
            <person name="Paolocci F."/>
            <person name="Nowrousian M."/>
            <person name="Ottonello S."/>
            <person name="Baldrian P."/>
            <person name="Spatafora J.W."/>
            <person name="Henrissat B."/>
            <person name="Nagy L.G."/>
            <person name="Aury J.M."/>
            <person name="Wincker P."/>
            <person name="Grigoriev I.V."/>
            <person name="Bonfante P."/>
            <person name="Martin F.M."/>
        </authorList>
    </citation>
    <scope>NUCLEOTIDE SEQUENCE [LARGE SCALE GENOMIC DNA]</scope>
    <source>
        <strain evidence="4 5">120613-1</strain>
    </source>
</reference>
<evidence type="ECO:0000313" key="5">
    <source>
        <dbReference type="Proteomes" id="UP000276215"/>
    </source>
</evidence>
<feature type="repeat" description="ANK" evidence="3">
    <location>
        <begin position="125"/>
        <end position="149"/>
    </location>
</feature>
<accession>A0A3N4JKI0</accession>
<dbReference type="PROSITE" id="PS50297">
    <property type="entry name" value="ANK_REP_REGION"/>
    <property type="match status" value="1"/>
</dbReference>
<keyword evidence="1" id="KW-0677">Repeat</keyword>
<sequence>MSALSHAIFSSSPSSLPLYSLLAHPLSYFEKIITLLLADPRMDVNLPDHELHTPLHIAIRACRRDILDLLLKHEGVEVNARDKDGFTPLGYAIHLLDQGEGGRGEELVKALLEDARVDVNLANDEGLTPLHIAVIKRKVPLVRLLLAGGKVDRKLLDGKGLKAEKYVVGAEELFEGVFEEQWSKVVFGWVMKRLCRSRRE</sequence>
<keyword evidence="2 3" id="KW-0040">ANK repeat</keyword>
<dbReference type="PANTHER" id="PTHR24124">
    <property type="entry name" value="ANKYRIN REPEAT FAMILY A"/>
    <property type="match status" value="1"/>
</dbReference>
<dbReference type="STRING" id="1336337.A0A3N4JKI0"/>
<dbReference type="InterPro" id="IPR036770">
    <property type="entry name" value="Ankyrin_rpt-contain_sf"/>
</dbReference>
<evidence type="ECO:0000256" key="3">
    <source>
        <dbReference type="PROSITE-ProRule" id="PRU00023"/>
    </source>
</evidence>
<dbReference type="Pfam" id="PF12796">
    <property type="entry name" value="Ank_2"/>
    <property type="match status" value="2"/>
</dbReference>
<dbReference type="Gene3D" id="1.25.40.20">
    <property type="entry name" value="Ankyrin repeat-containing domain"/>
    <property type="match status" value="1"/>
</dbReference>
<feature type="repeat" description="ANK" evidence="3">
    <location>
        <begin position="50"/>
        <end position="83"/>
    </location>
</feature>
<evidence type="ECO:0000313" key="4">
    <source>
        <dbReference type="EMBL" id="RPA98769.1"/>
    </source>
</evidence>
<dbReference type="InterPro" id="IPR002110">
    <property type="entry name" value="Ankyrin_rpt"/>
</dbReference>
<evidence type="ECO:0000256" key="2">
    <source>
        <dbReference type="ARBA" id="ARBA00023043"/>
    </source>
</evidence>
<dbReference type="Proteomes" id="UP000276215">
    <property type="component" value="Unassembled WGS sequence"/>
</dbReference>
<organism evidence="4 5">
    <name type="scientific">Choiromyces venosus 120613-1</name>
    <dbReference type="NCBI Taxonomy" id="1336337"/>
    <lineage>
        <taxon>Eukaryota</taxon>
        <taxon>Fungi</taxon>
        <taxon>Dikarya</taxon>
        <taxon>Ascomycota</taxon>
        <taxon>Pezizomycotina</taxon>
        <taxon>Pezizomycetes</taxon>
        <taxon>Pezizales</taxon>
        <taxon>Tuberaceae</taxon>
        <taxon>Choiromyces</taxon>
    </lineage>
</organism>
<dbReference type="AlphaFoldDB" id="A0A3N4JKI0"/>
<dbReference type="SMART" id="SM00248">
    <property type="entry name" value="ANK"/>
    <property type="match status" value="3"/>
</dbReference>
<gene>
    <name evidence="4" type="ORF">L873DRAFT_1686481</name>
</gene>